<proteinExistence type="predicted"/>
<evidence type="ECO:0000313" key="2">
    <source>
        <dbReference type="Proteomes" id="UP000326757"/>
    </source>
</evidence>
<dbReference type="AlphaFoldDB" id="A0A5N6KIN0"/>
<reference evidence="1 2" key="1">
    <citation type="submission" date="2019-06" db="EMBL/GenBank/DDBJ databases">
        <title>Genome Sequence of the Brown Rot Fungal Pathogen Monilinia laxa.</title>
        <authorList>
            <person name="De Miccolis Angelini R.M."/>
            <person name="Landi L."/>
            <person name="Abate D."/>
            <person name="Pollastro S."/>
            <person name="Romanazzi G."/>
            <person name="Faretra F."/>
        </authorList>
    </citation>
    <scope>NUCLEOTIDE SEQUENCE [LARGE SCALE GENOMIC DNA]</scope>
    <source>
        <strain evidence="1 2">Mlax316</strain>
    </source>
</reference>
<accession>A0A5N6KIN0</accession>
<dbReference type="EMBL" id="VIGI01000002">
    <property type="protein sequence ID" value="KAB8303633.1"/>
    <property type="molecule type" value="Genomic_DNA"/>
</dbReference>
<keyword evidence="2" id="KW-1185">Reference proteome</keyword>
<evidence type="ECO:0000313" key="1">
    <source>
        <dbReference type="EMBL" id="KAB8303633.1"/>
    </source>
</evidence>
<name>A0A5N6KIN0_MONLA</name>
<comment type="caution">
    <text evidence="1">The sequence shown here is derived from an EMBL/GenBank/DDBJ whole genome shotgun (WGS) entry which is preliminary data.</text>
</comment>
<protein>
    <submittedName>
        <fullName evidence="1">Uncharacterized protein</fullName>
    </submittedName>
</protein>
<gene>
    <name evidence="1" type="ORF">EYC80_005029</name>
</gene>
<sequence length="103" mass="11994">MCCRRDRSDVRRLIVRMVPPLKYLYFCMTAGSEVIDAVKCHIQCAIYDSLMIFQHFAVSKTGAVPIMTTREYISFQSKSRGFKTNHLYLSSYVYCPTKFIAFQ</sequence>
<organism evidence="1 2">
    <name type="scientific">Monilinia laxa</name>
    <name type="common">Brown rot fungus</name>
    <name type="synonym">Sclerotinia laxa</name>
    <dbReference type="NCBI Taxonomy" id="61186"/>
    <lineage>
        <taxon>Eukaryota</taxon>
        <taxon>Fungi</taxon>
        <taxon>Dikarya</taxon>
        <taxon>Ascomycota</taxon>
        <taxon>Pezizomycotina</taxon>
        <taxon>Leotiomycetes</taxon>
        <taxon>Helotiales</taxon>
        <taxon>Sclerotiniaceae</taxon>
        <taxon>Monilinia</taxon>
    </lineage>
</organism>
<dbReference type="Proteomes" id="UP000326757">
    <property type="component" value="Unassembled WGS sequence"/>
</dbReference>